<proteinExistence type="predicted"/>
<keyword evidence="3" id="KW-1185">Reference proteome</keyword>
<comment type="caution">
    <text evidence="2">The sequence shown here is derived from an EMBL/GenBank/DDBJ whole genome shotgun (WGS) entry which is preliminary data.</text>
</comment>
<evidence type="ECO:0000313" key="3">
    <source>
        <dbReference type="Proteomes" id="UP000813444"/>
    </source>
</evidence>
<name>A0A8K0SMS9_9HYPO</name>
<dbReference type="PANTHER" id="PTHR37540:SF5">
    <property type="entry name" value="TRANSCRIPTION FACTOR DOMAIN-CONTAINING PROTEIN"/>
    <property type="match status" value="1"/>
</dbReference>
<feature type="compositionally biased region" description="Low complexity" evidence="1">
    <location>
        <begin position="44"/>
        <end position="57"/>
    </location>
</feature>
<dbReference type="OrthoDB" id="4158087at2759"/>
<dbReference type="Proteomes" id="UP000813444">
    <property type="component" value="Unassembled WGS sequence"/>
</dbReference>
<accession>A0A8K0SMS9</accession>
<protein>
    <recommendedName>
        <fullName evidence="4">Transcription factor domain-containing protein</fullName>
    </recommendedName>
</protein>
<feature type="region of interest" description="Disordered" evidence="1">
    <location>
        <begin position="1"/>
        <end position="57"/>
    </location>
</feature>
<dbReference type="EMBL" id="JAGPNK010000010">
    <property type="protein sequence ID" value="KAH7312741.1"/>
    <property type="molecule type" value="Genomic_DNA"/>
</dbReference>
<organism evidence="2 3">
    <name type="scientific">Stachybotrys elegans</name>
    <dbReference type="NCBI Taxonomy" id="80388"/>
    <lineage>
        <taxon>Eukaryota</taxon>
        <taxon>Fungi</taxon>
        <taxon>Dikarya</taxon>
        <taxon>Ascomycota</taxon>
        <taxon>Pezizomycotina</taxon>
        <taxon>Sordariomycetes</taxon>
        <taxon>Hypocreomycetidae</taxon>
        <taxon>Hypocreales</taxon>
        <taxon>Stachybotryaceae</taxon>
        <taxon>Stachybotrys</taxon>
    </lineage>
</organism>
<dbReference type="AlphaFoldDB" id="A0A8K0SMS9"/>
<evidence type="ECO:0008006" key="4">
    <source>
        <dbReference type="Google" id="ProtNLM"/>
    </source>
</evidence>
<dbReference type="PANTHER" id="PTHR37540">
    <property type="entry name" value="TRANSCRIPTION FACTOR (ACR-2), PUTATIVE-RELATED-RELATED"/>
    <property type="match status" value="1"/>
</dbReference>
<feature type="compositionally biased region" description="Basic and acidic residues" evidence="1">
    <location>
        <begin position="1"/>
        <end position="10"/>
    </location>
</feature>
<gene>
    <name evidence="2" type="ORF">B0I35DRAFT_411419</name>
</gene>
<sequence>MEETPIRKGIDLAASQQKRRPAQRSSASSTRRRPRDARNTGLQSAGSAPSPSSRAAKSPQFTFIQADSQGRSPTEARRLIRSQCMVGKNIGKRRRRNIITARRGGDEEKALAAPADRRDWTKGDRVDVSVSSSCTVSLSKHDNTISDVVFLTACLPGPLRALPALLLQPFAESVGFAEHQLLMECTLPVPIPTPISHSVLTIIGMADFTSIKNALYPVEICFEMDPTADAWFHWMLSDPVYKMTALLLVSVFRDMLGSSNSPQPCPMELLSPRSIMYFRRSMSSLRDRIEDNQRHLEDGTAAIISALALAAEVVGDDAALAIHMEGMKRIVHLKGGLDAFNHNGKLQVKLCRVDLGWALKTGCKPQLCDAEALSWASASSNAYASHGITLPSGGPSSIEAFIECLDTKLRTVFQDLHSFSSLANHLIKQGAKVKPQVFQEMMLSVQYRLLLLAYTPGGLHEALRVALLTYQVTLFMPNSIKLPFAVLRGQLHGAIQSLDSSSSMLRNLKLWMLFNGGMGVLDRRDPWYRTSTAQLIKGSSWADVEERLKAIMWVDAVHQGPAKCIFDGLRSDETEGDTITASI</sequence>
<reference evidence="2" key="1">
    <citation type="journal article" date="2021" name="Nat. Commun.">
        <title>Genetic determinants of endophytism in the Arabidopsis root mycobiome.</title>
        <authorList>
            <person name="Mesny F."/>
            <person name="Miyauchi S."/>
            <person name="Thiergart T."/>
            <person name="Pickel B."/>
            <person name="Atanasova L."/>
            <person name="Karlsson M."/>
            <person name="Huettel B."/>
            <person name="Barry K.W."/>
            <person name="Haridas S."/>
            <person name="Chen C."/>
            <person name="Bauer D."/>
            <person name="Andreopoulos W."/>
            <person name="Pangilinan J."/>
            <person name="LaButti K."/>
            <person name="Riley R."/>
            <person name="Lipzen A."/>
            <person name="Clum A."/>
            <person name="Drula E."/>
            <person name="Henrissat B."/>
            <person name="Kohler A."/>
            <person name="Grigoriev I.V."/>
            <person name="Martin F.M."/>
            <person name="Hacquard S."/>
        </authorList>
    </citation>
    <scope>NUCLEOTIDE SEQUENCE</scope>
    <source>
        <strain evidence="2">MPI-CAGE-CH-0235</strain>
    </source>
</reference>
<evidence type="ECO:0000313" key="2">
    <source>
        <dbReference type="EMBL" id="KAH7312741.1"/>
    </source>
</evidence>
<evidence type="ECO:0000256" key="1">
    <source>
        <dbReference type="SAM" id="MobiDB-lite"/>
    </source>
</evidence>